<dbReference type="SUPFAM" id="SSF53335">
    <property type="entry name" value="S-adenosyl-L-methionine-dependent methyltransferases"/>
    <property type="match status" value="1"/>
</dbReference>
<feature type="region of interest" description="Disordered" evidence="1">
    <location>
        <begin position="170"/>
        <end position="189"/>
    </location>
</feature>
<dbReference type="Proteomes" id="UP000016842">
    <property type="component" value="Unassembled WGS sequence"/>
</dbReference>
<dbReference type="PATRIC" id="fig|1337887.3.peg.4819"/>
<proteinExistence type="predicted"/>
<feature type="region of interest" description="Disordered" evidence="1">
    <location>
        <begin position="121"/>
        <end position="160"/>
    </location>
</feature>
<evidence type="ECO:0000313" key="3">
    <source>
        <dbReference type="Proteomes" id="UP000016842"/>
    </source>
</evidence>
<reference evidence="2 3" key="1">
    <citation type="journal article" date="2014" name="FEMS Microbiol. Lett.">
        <title>Genome sequencing analysis reveals virulence-related gene content of Ochrobactrum intermedium strain 229E, a urease-positive strain isolated from the human gastric niche.</title>
        <authorList>
            <person name="Kulkarni G.J."/>
            <person name="Shetty S."/>
            <person name="Dharne M.S."/>
            <person name="Shouche Y.S."/>
        </authorList>
    </citation>
    <scope>NUCLEOTIDE SEQUENCE [LARGE SCALE GENOMIC DNA]</scope>
    <source>
        <strain evidence="2 3">229E</strain>
    </source>
</reference>
<dbReference type="Gene3D" id="3.40.50.150">
    <property type="entry name" value="Vaccinia Virus protein VP39"/>
    <property type="match status" value="1"/>
</dbReference>
<evidence type="ECO:0000256" key="1">
    <source>
        <dbReference type="SAM" id="MobiDB-lite"/>
    </source>
</evidence>
<dbReference type="AlphaFoldDB" id="U4V5Y4"/>
<accession>U4V5Y4</accession>
<evidence type="ECO:0000313" key="2">
    <source>
        <dbReference type="EMBL" id="ERM00089.1"/>
    </source>
</evidence>
<organism evidence="2 3">
    <name type="scientific">Brucella intermedia 229E</name>
    <dbReference type="NCBI Taxonomy" id="1337887"/>
    <lineage>
        <taxon>Bacteria</taxon>
        <taxon>Pseudomonadati</taxon>
        <taxon>Pseudomonadota</taxon>
        <taxon>Alphaproteobacteria</taxon>
        <taxon>Hyphomicrobiales</taxon>
        <taxon>Brucellaceae</taxon>
        <taxon>Brucella/Ochrobactrum group</taxon>
        <taxon>Brucella</taxon>
    </lineage>
</organism>
<dbReference type="InterPro" id="IPR029063">
    <property type="entry name" value="SAM-dependent_MTases_sf"/>
</dbReference>
<protein>
    <submittedName>
        <fullName evidence="2">Uncharacterized protein</fullName>
    </submittedName>
</protein>
<sequence length="189" mass="21335">MSGWSEIELGDARQKLSSWKGSKFNLLVTSPPYCGVTNYRLDNWIRLWLLGDLPLPDNKSSEKYADRESYRSMLMDVFSSAKMSMTESATVLVRTDSRLFTRDVTAATLRALWPDHRMLAKSERPEKTQTQLFGDRTEKPGETDMLLLPPGDRRRPSGYGLVRDHEMASVPAAFSTSGERSDQALAVRA</sequence>
<dbReference type="EMBL" id="ASXJ01000343">
    <property type="protein sequence ID" value="ERM00089.1"/>
    <property type="molecule type" value="Genomic_DNA"/>
</dbReference>
<name>U4V5Y4_9HYPH</name>
<gene>
    <name evidence="2" type="ORF">Q644_07010</name>
</gene>
<comment type="caution">
    <text evidence="2">The sequence shown here is derived from an EMBL/GenBank/DDBJ whole genome shotgun (WGS) entry which is preliminary data.</text>
</comment>